<feature type="signal peptide" evidence="1">
    <location>
        <begin position="1"/>
        <end position="20"/>
    </location>
</feature>
<dbReference type="Proteomes" id="UP000606935">
    <property type="component" value="Unassembled WGS sequence"/>
</dbReference>
<dbReference type="SUPFAM" id="SSF159594">
    <property type="entry name" value="XCC0632-like"/>
    <property type="match status" value="1"/>
</dbReference>
<reference evidence="3" key="1">
    <citation type="journal article" date="2014" name="Int. J. Syst. Evol. Microbiol.">
        <title>Complete genome sequence of Corynebacterium casei LMG S-19264T (=DSM 44701T), isolated from a smear-ripened cheese.</title>
        <authorList>
            <consortium name="US DOE Joint Genome Institute (JGI-PGF)"/>
            <person name="Walter F."/>
            <person name="Albersmeier A."/>
            <person name="Kalinowski J."/>
            <person name="Ruckert C."/>
        </authorList>
    </citation>
    <scope>NUCLEOTIDE SEQUENCE</scope>
    <source>
        <strain evidence="3">CGMCC 1.7086</strain>
    </source>
</reference>
<dbReference type="Pfam" id="PF03886">
    <property type="entry name" value="ABC_trans_aux"/>
    <property type="match status" value="1"/>
</dbReference>
<proteinExistence type="predicted"/>
<dbReference type="RefSeq" id="WP_188691050.1">
    <property type="nucleotide sequence ID" value="NZ_BMLS01000001.1"/>
</dbReference>
<feature type="chain" id="PRO_5037572086" description="ABC-type transport auxiliary lipoprotein component domain-containing protein" evidence="1">
    <location>
        <begin position="21"/>
        <end position="195"/>
    </location>
</feature>
<evidence type="ECO:0000313" key="4">
    <source>
        <dbReference type="Proteomes" id="UP000606935"/>
    </source>
</evidence>
<protein>
    <recommendedName>
        <fullName evidence="2">ABC-type transport auxiliary lipoprotein component domain-containing protein</fullName>
    </recommendedName>
</protein>
<name>A0A918DII4_9ALTE</name>
<dbReference type="AlphaFoldDB" id="A0A918DII4"/>
<keyword evidence="4" id="KW-1185">Reference proteome</keyword>
<evidence type="ECO:0000259" key="2">
    <source>
        <dbReference type="Pfam" id="PF03886"/>
    </source>
</evidence>
<evidence type="ECO:0000313" key="3">
    <source>
        <dbReference type="EMBL" id="GGO66171.1"/>
    </source>
</evidence>
<dbReference type="InterPro" id="IPR005586">
    <property type="entry name" value="ABC_trans_aux"/>
</dbReference>
<dbReference type="Gene3D" id="3.40.50.10610">
    <property type="entry name" value="ABC-type transport auxiliary lipoprotein component"/>
    <property type="match status" value="1"/>
</dbReference>
<gene>
    <name evidence="3" type="ORF">GCM10010982_09740</name>
</gene>
<dbReference type="EMBL" id="BMLS01000001">
    <property type="protein sequence ID" value="GGO66171.1"/>
    <property type="molecule type" value="Genomic_DNA"/>
</dbReference>
<sequence length="195" mass="20828">MKRLLLLLLLAILSLLGACSSPPMPITSYSLLSNVAPDTAGKMATGLVVELPKMPLPMAGLGIVYQKANHSLVEAQQHVWEEDVRIQFSRKLMQELNGQALPVEVTSATTLRGATNAAPRLSVKINEFYGDYRGKAVLAGEWVLSGVDKPATQPVAFYISESLQADGYPALVVALSACIETLADQIAQVVAPLTV</sequence>
<organism evidence="3 4">
    <name type="scientific">Bowmanella pacifica</name>
    <dbReference type="NCBI Taxonomy" id="502051"/>
    <lineage>
        <taxon>Bacteria</taxon>
        <taxon>Pseudomonadati</taxon>
        <taxon>Pseudomonadota</taxon>
        <taxon>Gammaproteobacteria</taxon>
        <taxon>Alteromonadales</taxon>
        <taxon>Alteromonadaceae</taxon>
        <taxon>Bowmanella</taxon>
    </lineage>
</organism>
<comment type="caution">
    <text evidence="3">The sequence shown here is derived from an EMBL/GenBank/DDBJ whole genome shotgun (WGS) entry which is preliminary data.</text>
</comment>
<dbReference type="PROSITE" id="PS51257">
    <property type="entry name" value="PROKAR_LIPOPROTEIN"/>
    <property type="match status" value="1"/>
</dbReference>
<keyword evidence="1" id="KW-0732">Signal</keyword>
<evidence type="ECO:0000256" key="1">
    <source>
        <dbReference type="SAM" id="SignalP"/>
    </source>
</evidence>
<feature type="domain" description="ABC-type transport auxiliary lipoprotein component" evidence="2">
    <location>
        <begin position="29"/>
        <end position="187"/>
    </location>
</feature>
<accession>A0A918DII4</accession>
<reference evidence="3" key="2">
    <citation type="submission" date="2020-09" db="EMBL/GenBank/DDBJ databases">
        <authorList>
            <person name="Sun Q."/>
            <person name="Zhou Y."/>
        </authorList>
    </citation>
    <scope>NUCLEOTIDE SEQUENCE</scope>
    <source>
        <strain evidence="3">CGMCC 1.7086</strain>
    </source>
</reference>